<evidence type="ECO:0000313" key="2">
    <source>
        <dbReference type="Proteomes" id="UP000198418"/>
    </source>
</evidence>
<keyword evidence="2" id="KW-1185">Reference proteome</keyword>
<protein>
    <submittedName>
        <fullName evidence="1">Uncharacterized protein</fullName>
    </submittedName>
</protein>
<dbReference type="AlphaFoldDB" id="A0A212R0Y2"/>
<dbReference type="Proteomes" id="UP000198418">
    <property type="component" value="Unassembled WGS sequence"/>
</dbReference>
<name>A0A212R0Y2_RHOAC</name>
<organism evidence="1 2">
    <name type="scientific">Rhodoblastus acidophilus</name>
    <name type="common">Rhodopseudomonas acidophila</name>
    <dbReference type="NCBI Taxonomy" id="1074"/>
    <lineage>
        <taxon>Bacteria</taxon>
        <taxon>Pseudomonadati</taxon>
        <taxon>Pseudomonadota</taxon>
        <taxon>Alphaproteobacteria</taxon>
        <taxon>Hyphomicrobiales</taxon>
        <taxon>Rhodoblastaceae</taxon>
        <taxon>Rhodoblastus</taxon>
    </lineage>
</organism>
<evidence type="ECO:0000313" key="1">
    <source>
        <dbReference type="EMBL" id="SNB65467.1"/>
    </source>
</evidence>
<reference evidence="2" key="1">
    <citation type="submission" date="2017-06" db="EMBL/GenBank/DDBJ databases">
        <authorList>
            <person name="Varghese N."/>
            <person name="Submissions S."/>
        </authorList>
    </citation>
    <scope>NUCLEOTIDE SEQUENCE [LARGE SCALE GENOMIC DNA]</scope>
    <source>
        <strain evidence="2">DSM 137</strain>
    </source>
</reference>
<dbReference type="EMBL" id="FYDG01000002">
    <property type="protein sequence ID" value="SNB65467.1"/>
    <property type="molecule type" value="Genomic_DNA"/>
</dbReference>
<dbReference type="RefSeq" id="WP_088519755.1">
    <property type="nucleotide sequence ID" value="NZ_FYDG01000002.1"/>
</dbReference>
<gene>
    <name evidence="1" type="ORF">SAMN06265338_102225</name>
</gene>
<accession>A0A212R0Y2</accession>
<proteinExistence type="predicted"/>
<sequence>MLSAAPTLQSASAPRVASDLIWLKRDALAENAALLASFALSLEQSAMRGHDYESEIHARQLRAVLLQIIELVKELRASGQGGEK</sequence>